<gene>
    <name evidence="1" type="ORF">GCM10017621_13750</name>
</gene>
<reference evidence="1" key="2">
    <citation type="submission" date="2023-01" db="EMBL/GenBank/DDBJ databases">
        <authorList>
            <person name="Sun Q."/>
            <person name="Evtushenko L."/>
        </authorList>
    </citation>
    <scope>NUCLEOTIDE SEQUENCE</scope>
    <source>
        <strain evidence="1">VKM B-1513</strain>
    </source>
</reference>
<evidence type="ECO:0000313" key="1">
    <source>
        <dbReference type="EMBL" id="GLK51867.1"/>
    </source>
</evidence>
<name>A0A9W6MN63_9PROT</name>
<evidence type="ECO:0000313" key="2">
    <source>
        <dbReference type="Proteomes" id="UP001143486"/>
    </source>
</evidence>
<keyword evidence="2" id="KW-1185">Reference proteome</keyword>
<sequence length="381" mass="43855">MSGSDRSSLRRIVRGGATPRILDLWSIHRKYGQTLEFAAKPFFRNVRLNASFMLKHTVRPHDRPYLLTENPVATKLIIPVSVDDLAMGGHSFFVEEKGFDRRLKEFLGTGSINPKFEADLQRVKELAAMPSFDPFLLADRYATGERPVGRFYFNISPDEQEAMLGHVTRQIFGIVNLAFNDEILSPNDDRARKFARQLLDGEDKQKLVGLRETLGMSEEQYEEGIFGWKGILYYRWRIREARNGLRQFLVELNNVTVRGATWEENKEVNDIRRAILKMAKDRWTALTTVIDDYDAQYTRFCKGGDPTAIRDFLLKAPAYFGQLGSDLSAVTHVTSFWNYWWTDREKGSLSADDALDIFPSFLRSLTRTSEDIHYTDVRTAI</sequence>
<proteinExistence type="predicted"/>
<dbReference type="Proteomes" id="UP001143486">
    <property type="component" value="Unassembled WGS sequence"/>
</dbReference>
<dbReference type="AlphaFoldDB" id="A0A9W6MN63"/>
<organism evidence="1 2">
    <name type="scientific">Maricaulis virginensis</name>
    <dbReference type="NCBI Taxonomy" id="144022"/>
    <lineage>
        <taxon>Bacteria</taxon>
        <taxon>Pseudomonadati</taxon>
        <taxon>Pseudomonadota</taxon>
        <taxon>Alphaproteobacteria</taxon>
        <taxon>Maricaulales</taxon>
        <taxon>Maricaulaceae</taxon>
        <taxon>Maricaulis</taxon>
    </lineage>
</organism>
<accession>A0A9W6MN63</accession>
<reference evidence="1" key="1">
    <citation type="journal article" date="2014" name="Int. J. Syst. Evol. Microbiol.">
        <title>Complete genome sequence of Corynebacterium casei LMG S-19264T (=DSM 44701T), isolated from a smear-ripened cheese.</title>
        <authorList>
            <consortium name="US DOE Joint Genome Institute (JGI-PGF)"/>
            <person name="Walter F."/>
            <person name="Albersmeier A."/>
            <person name="Kalinowski J."/>
            <person name="Ruckert C."/>
        </authorList>
    </citation>
    <scope>NUCLEOTIDE SEQUENCE</scope>
    <source>
        <strain evidence="1">VKM B-1513</strain>
    </source>
</reference>
<dbReference type="EMBL" id="BSFE01000003">
    <property type="protein sequence ID" value="GLK51867.1"/>
    <property type="molecule type" value="Genomic_DNA"/>
</dbReference>
<dbReference type="RefSeq" id="WP_271186231.1">
    <property type="nucleotide sequence ID" value="NZ_BSFE01000003.1"/>
</dbReference>
<protein>
    <submittedName>
        <fullName evidence="1">Uncharacterized protein</fullName>
    </submittedName>
</protein>
<comment type="caution">
    <text evidence="1">The sequence shown here is derived from an EMBL/GenBank/DDBJ whole genome shotgun (WGS) entry which is preliminary data.</text>
</comment>